<name>A0A8S3RI89_MYTED</name>
<dbReference type="InterPro" id="IPR021109">
    <property type="entry name" value="Peptidase_aspartic_dom_sf"/>
</dbReference>
<dbReference type="AlphaFoldDB" id="A0A8S3RI89"/>
<gene>
    <name evidence="1" type="ORF">MEDL_22589</name>
</gene>
<dbReference type="CDD" id="cd00303">
    <property type="entry name" value="retropepsin_like"/>
    <property type="match status" value="1"/>
</dbReference>
<comment type="caution">
    <text evidence="1">The sequence shown here is derived from an EMBL/GenBank/DDBJ whole genome shotgun (WGS) entry which is preliminary data.</text>
</comment>
<keyword evidence="2" id="KW-1185">Reference proteome</keyword>
<protein>
    <submittedName>
        <fullName evidence="1">Uncharacterized protein</fullName>
    </submittedName>
</protein>
<organism evidence="1 2">
    <name type="scientific">Mytilus edulis</name>
    <name type="common">Blue mussel</name>
    <dbReference type="NCBI Taxonomy" id="6550"/>
    <lineage>
        <taxon>Eukaryota</taxon>
        <taxon>Metazoa</taxon>
        <taxon>Spiralia</taxon>
        <taxon>Lophotrochozoa</taxon>
        <taxon>Mollusca</taxon>
        <taxon>Bivalvia</taxon>
        <taxon>Autobranchia</taxon>
        <taxon>Pteriomorphia</taxon>
        <taxon>Mytilida</taxon>
        <taxon>Mytiloidea</taxon>
        <taxon>Mytilidae</taxon>
        <taxon>Mytilinae</taxon>
        <taxon>Mytilus</taxon>
    </lineage>
</organism>
<evidence type="ECO:0000313" key="1">
    <source>
        <dbReference type="EMBL" id="CAG2208381.1"/>
    </source>
</evidence>
<sequence length="251" mass="27854">MIHAVNQITKTNDDYAFTVYGNQGKVSKLVNVGGIDVPVVIDSGATVNIIDTFGALKKNKIKCESKTSSKNLYAYGCNKPLTIAGSFNTNVCVNDRCVSADFFVIEEDGQALLGHKTSIELGVLKTLIRHIMTIKDRLHEAYRAEKFCNVKLVCEDDKAIRFHSVNLQTSSRGGLLHSIPQQINTPDGIGVYLENVRKGSQIFVFIRSDKLVNKLEIWEVEPGSRDEFLTVQEIGTKKDDDRLMTKFGPGL</sequence>
<dbReference type="EMBL" id="CAJPWZ010001106">
    <property type="protein sequence ID" value="CAG2208381.1"/>
    <property type="molecule type" value="Genomic_DNA"/>
</dbReference>
<reference evidence="1" key="1">
    <citation type="submission" date="2021-03" db="EMBL/GenBank/DDBJ databases">
        <authorList>
            <person name="Bekaert M."/>
        </authorList>
    </citation>
    <scope>NUCLEOTIDE SEQUENCE</scope>
</reference>
<proteinExistence type="predicted"/>
<evidence type="ECO:0000313" key="2">
    <source>
        <dbReference type="Proteomes" id="UP000683360"/>
    </source>
</evidence>
<dbReference type="SUPFAM" id="SSF50630">
    <property type="entry name" value="Acid proteases"/>
    <property type="match status" value="1"/>
</dbReference>
<dbReference type="Gene3D" id="2.40.70.10">
    <property type="entry name" value="Acid Proteases"/>
    <property type="match status" value="1"/>
</dbReference>
<dbReference type="OrthoDB" id="6280301at2759"/>
<accession>A0A8S3RI89</accession>
<dbReference type="Proteomes" id="UP000683360">
    <property type="component" value="Unassembled WGS sequence"/>
</dbReference>